<comment type="caution">
    <text evidence="5">The sequence shown here is derived from an EMBL/GenBank/DDBJ whole genome shotgun (WGS) entry which is preliminary data.</text>
</comment>
<sequence length="597" mass="65286">MDYAAIPNLPTMFFDQARRHGDRPFLWAKRDGTYVPQSYAAVAETVRRLAAGLHQLGVKPGDRVVLVSENRPEWAIADLAIMAAGAITVPAYVTNTVDDHLYILDHAGAVAAIVSTGRLARRVIPAARSAGACNTVVTMEPPSDPHASGIDLYGWDQVLAMGDGAGLDVEASARAIDREETACFIYTSGTGGRPKGVMLTHRSILANCMGAYWLLHSIGLGDEVFLSLLPLSHSYEHTAGLFFPISIGAQIYYAEGPDQLAANLQEVRPTIMTAVPRLYEVLHDRITRGVDRKGGRSAKLFHDAVRLGRKRYEDPASLSLGERIYDRLLGLLVRRKVGKRFGGRLKAFVSGGAALNPDIGKFFLALDVSLLQGYGQTEASPVVSANPPGAIKIHTVGPPLRGVEVRIAEDGEILVRGDLLMKGYWLDPETTAQTIVDGWLHTGDVGTIHPDGYIEITDRKKDIIVNSGGDNISPARLEGKLTLEPQIVQAMVYGDKRPYLVAVIVPDQAFVEEWASQNGRSANLEALCDDEGFRKAVGQAVERVNADLAQIEKIRRFVVAREPFTTENAMMTPTLKVRRHKVREHYWEKLDALYGRG</sequence>
<dbReference type="EMBL" id="BMZS01000015">
    <property type="protein sequence ID" value="GHD62707.1"/>
    <property type="molecule type" value="Genomic_DNA"/>
</dbReference>
<dbReference type="GO" id="GO:0004467">
    <property type="term" value="F:long-chain fatty acid-CoA ligase activity"/>
    <property type="evidence" value="ECO:0007669"/>
    <property type="project" value="UniProtKB-EC"/>
</dbReference>
<dbReference type="InterPro" id="IPR045851">
    <property type="entry name" value="AMP-bd_C_sf"/>
</dbReference>
<keyword evidence="6" id="KW-1185">Reference proteome</keyword>
<dbReference type="InterPro" id="IPR000873">
    <property type="entry name" value="AMP-dep_synth/lig_dom"/>
</dbReference>
<dbReference type="Gene3D" id="3.40.50.12780">
    <property type="entry name" value="N-terminal domain of ligase-like"/>
    <property type="match status" value="1"/>
</dbReference>
<dbReference type="Gene3D" id="3.30.300.30">
    <property type="match status" value="1"/>
</dbReference>
<dbReference type="RefSeq" id="WP_189995243.1">
    <property type="nucleotide sequence ID" value="NZ_BMZS01000015.1"/>
</dbReference>
<reference evidence="5" key="1">
    <citation type="journal article" date="2014" name="Int. J. Syst. Evol. Microbiol.">
        <title>Complete genome sequence of Corynebacterium casei LMG S-19264T (=DSM 44701T), isolated from a smear-ripened cheese.</title>
        <authorList>
            <consortium name="US DOE Joint Genome Institute (JGI-PGF)"/>
            <person name="Walter F."/>
            <person name="Albersmeier A."/>
            <person name="Kalinowski J."/>
            <person name="Ruckert C."/>
        </authorList>
    </citation>
    <scope>NUCLEOTIDE SEQUENCE</scope>
    <source>
        <strain evidence="5">KCTC 42651</strain>
    </source>
</reference>
<gene>
    <name evidence="5" type="ORF">GCM10017083_51830</name>
</gene>
<feature type="domain" description="AMP-dependent synthetase/ligase" evidence="4">
    <location>
        <begin position="13"/>
        <end position="425"/>
    </location>
</feature>
<dbReference type="AlphaFoldDB" id="A0A918XY03"/>
<keyword evidence="2" id="KW-0067">ATP-binding</keyword>
<evidence type="ECO:0000256" key="3">
    <source>
        <dbReference type="ARBA" id="ARBA00024484"/>
    </source>
</evidence>
<dbReference type="InterPro" id="IPR042099">
    <property type="entry name" value="ANL_N_sf"/>
</dbReference>
<proteinExistence type="predicted"/>
<keyword evidence="1" id="KW-0547">Nucleotide-binding</keyword>
<dbReference type="Proteomes" id="UP000630353">
    <property type="component" value="Unassembled WGS sequence"/>
</dbReference>
<accession>A0A918XY03</accession>
<evidence type="ECO:0000259" key="4">
    <source>
        <dbReference type="Pfam" id="PF00501"/>
    </source>
</evidence>
<evidence type="ECO:0000256" key="2">
    <source>
        <dbReference type="ARBA" id="ARBA00022840"/>
    </source>
</evidence>
<dbReference type="GO" id="GO:0005524">
    <property type="term" value="F:ATP binding"/>
    <property type="evidence" value="ECO:0007669"/>
    <property type="project" value="UniProtKB-KW"/>
</dbReference>
<evidence type="ECO:0000313" key="5">
    <source>
        <dbReference type="EMBL" id="GHD62707.1"/>
    </source>
</evidence>
<organism evidence="5 6">
    <name type="scientific">Thalassobaculum fulvum</name>
    <dbReference type="NCBI Taxonomy" id="1633335"/>
    <lineage>
        <taxon>Bacteria</taxon>
        <taxon>Pseudomonadati</taxon>
        <taxon>Pseudomonadota</taxon>
        <taxon>Alphaproteobacteria</taxon>
        <taxon>Rhodospirillales</taxon>
        <taxon>Thalassobaculaceae</taxon>
        <taxon>Thalassobaculum</taxon>
    </lineage>
</organism>
<dbReference type="PANTHER" id="PTHR43272:SF33">
    <property type="entry name" value="AMP-BINDING DOMAIN-CONTAINING PROTEIN-RELATED"/>
    <property type="match status" value="1"/>
</dbReference>
<comment type="catalytic activity">
    <reaction evidence="3">
        <text>a long-chain fatty acid + ATP + CoA = a long-chain fatty acyl-CoA + AMP + diphosphate</text>
        <dbReference type="Rhea" id="RHEA:15421"/>
        <dbReference type="ChEBI" id="CHEBI:30616"/>
        <dbReference type="ChEBI" id="CHEBI:33019"/>
        <dbReference type="ChEBI" id="CHEBI:57287"/>
        <dbReference type="ChEBI" id="CHEBI:57560"/>
        <dbReference type="ChEBI" id="CHEBI:83139"/>
        <dbReference type="ChEBI" id="CHEBI:456215"/>
        <dbReference type="EC" id="6.2.1.3"/>
    </reaction>
    <physiologicalReaction direction="left-to-right" evidence="3">
        <dbReference type="Rhea" id="RHEA:15422"/>
    </physiologicalReaction>
</comment>
<dbReference type="SUPFAM" id="SSF56801">
    <property type="entry name" value="Acetyl-CoA synthetase-like"/>
    <property type="match status" value="1"/>
</dbReference>
<dbReference type="Pfam" id="PF23562">
    <property type="entry name" value="AMP-binding_C_3"/>
    <property type="match status" value="1"/>
</dbReference>
<evidence type="ECO:0000313" key="6">
    <source>
        <dbReference type="Proteomes" id="UP000630353"/>
    </source>
</evidence>
<reference evidence="5" key="2">
    <citation type="submission" date="2020-09" db="EMBL/GenBank/DDBJ databases">
        <authorList>
            <person name="Sun Q."/>
            <person name="Kim S."/>
        </authorList>
    </citation>
    <scope>NUCLEOTIDE SEQUENCE</scope>
    <source>
        <strain evidence="5">KCTC 42651</strain>
    </source>
</reference>
<dbReference type="GO" id="GO:0016020">
    <property type="term" value="C:membrane"/>
    <property type="evidence" value="ECO:0007669"/>
    <property type="project" value="TreeGrafter"/>
</dbReference>
<dbReference type="CDD" id="cd05907">
    <property type="entry name" value="VL_LC_FACS_like"/>
    <property type="match status" value="1"/>
</dbReference>
<protein>
    <submittedName>
        <fullName evidence="5">AMP-dependent synthetase</fullName>
    </submittedName>
</protein>
<dbReference type="Pfam" id="PF00501">
    <property type="entry name" value="AMP-binding"/>
    <property type="match status" value="1"/>
</dbReference>
<evidence type="ECO:0000256" key="1">
    <source>
        <dbReference type="ARBA" id="ARBA00022741"/>
    </source>
</evidence>
<name>A0A918XY03_9PROT</name>
<dbReference type="PANTHER" id="PTHR43272">
    <property type="entry name" value="LONG-CHAIN-FATTY-ACID--COA LIGASE"/>
    <property type="match status" value="1"/>
</dbReference>